<dbReference type="InterPro" id="IPR002052">
    <property type="entry name" value="DNA_methylase_N6_adenine_CS"/>
</dbReference>
<dbReference type="InterPro" id="IPR009537">
    <property type="entry name" value="DUF1156"/>
</dbReference>
<dbReference type="Proteomes" id="UP000199040">
    <property type="component" value="Unassembled WGS sequence"/>
</dbReference>
<dbReference type="PROSITE" id="PS00092">
    <property type="entry name" value="N6_MTASE"/>
    <property type="match status" value="1"/>
</dbReference>
<name>A0A1I2ZN54_9GAMM</name>
<accession>A0A1I2ZN54</accession>
<evidence type="ECO:0000313" key="5">
    <source>
        <dbReference type="Proteomes" id="UP000199040"/>
    </source>
</evidence>
<dbReference type="InterPro" id="IPR029063">
    <property type="entry name" value="SAM-dependent_MTases_sf"/>
</dbReference>
<dbReference type="RefSeq" id="WP_218155358.1">
    <property type="nucleotide sequence ID" value="NZ_FOPY01000003.1"/>
</dbReference>
<dbReference type="Pfam" id="PF06634">
    <property type="entry name" value="DUF1156"/>
    <property type="match status" value="1"/>
</dbReference>
<evidence type="ECO:0000256" key="1">
    <source>
        <dbReference type="ARBA" id="ARBA00022603"/>
    </source>
</evidence>
<dbReference type="STRING" id="442341.SAMN04487959_103198"/>
<evidence type="ECO:0000313" key="4">
    <source>
        <dbReference type="EMBL" id="SFH38511.1"/>
    </source>
</evidence>
<keyword evidence="1 4" id="KW-0489">Methyltransferase</keyword>
<sequence length="1080" mass="121536">MDVNESGLTANSMSASSNALSPLGDQRLIEAGFPCHQVGAETQRERGASSALPPLYYLHVWWARRPLTPSRAAILASLLPADADPEQFIRDLGIVRWQAKLGKERWTLVSDTITKRLYQEEDGNWVLPVDKTVLKAVEKEQQRREACREMIDQLEQASPEFQEDPVVQGWKADVQELPTMGIYTGASLEVMQATADPAGVKEKIEFAKRDDVKQVLGKAIRWDPEDSYGYSRAFATPTEPLPEDQRKVVLDPTSGGGSIPFEALRLGHKVIANELNPVASVILKATLDYPVRFGESLLADIQEWGEKLREKVEARMAPFTPFSPIPADQRAKLEAYLYKHPELVEEYSAEHDHMGLLYCRQVTCPHCEGDAPLLNSLWLSKEGGNWAVSIQPHHDRTVHFEPFEVTSTKRGPRGEDLDAGTVSRGVGQCVHCHQAISAEEIKRQARGESDYGNWKDVLYCVVGIRIEPKLDKGGEIQRFTSGKQEGEIKTRKVRYFRAPNQSDFEALRSAEKEMQDSLLGFEMKGLVPNEEVPEGYNTNQIRQFGVASWVDMFSPRQLLGNLSMMEAMQDLKPLINGRVEEERFKAIVTYLQFAIDKVVDYNSRQTRWHNGRGVMIGTFGRHDYSPKWTYGEMVMSGSSPALKWGVSQVVDAYKGLCKLVDNVKSEDSDVSVRGCNSAFGMPYLLDESVDLIVADPPYYDNVHYSELSDFYYVWQKRSFVDIYPEWFSTSVVDKQEEAVANRIRHGSQRRSKDFYHKAMSGIFSECRRVVKKDGLMTLMFTHRSQDAWEALTSSILLSGWNITSTFPVESENTNSLSQMDMAAASTSIFIACRPSDHSNRGTSSWAYEVKGKLETAVREGLGEFERLKLNPIDRMIASWGRALRVYSAHWPVQDGDEDVPPTRAMQEAARVVAEEEVSRLSGGLVTVDDLDAESRLAVIALGINGLGDFAFDDALQMSRSLNFRLQSRNGNYRVSDDLVAYANIGEDERAAPLVIRGNKLRLLKPEERAAARLENPQTLWDVLGGLITTYRDGGIVAARNFLTQHGKRDSDALRGLLKVWAKECRDDELKREAQLIDYEL</sequence>
<feature type="domain" description="DUF1156" evidence="3">
    <location>
        <begin position="33"/>
        <end position="86"/>
    </location>
</feature>
<gene>
    <name evidence="4" type="ORF">SAMN04487959_103198</name>
</gene>
<reference evidence="4 5" key="1">
    <citation type="submission" date="2016-10" db="EMBL/GenBank/DDBJ databases">
        <authorList>
            <person name="de Groot N.N."/>
        </authorList>
    </citation>
    <scope>NUCLEOTIDE SEQUENCE [LARGE SCALE GENOMIC DNA]</scope>
    <source>
        <strain evidence="4 5">CGMCC 1.6848</strain>
    </source>
</reference>
<dbReference type="AlphaFoldDB" id="A0A1I2ZN54"/>
<dbReference type="Gene3D" id="3.40.50.150">
    <property type="entry name" value="Vaccinia Virus protein VP39"/>
    <property type="match status" value="1"/>
</dbReference>
<proteinExistence type="predicted"/>
<keyword evidence="2" id="KW-0808">Transferase</keyword>
<dbReference type="GO" id="GO:0003676">
    <property type="term" value="F:nucleic acid binding"/>
    <property type="evidence" value="ECO:0007669"/>
    <property type="project" value="InterPro"/>
</dbReference>
<evidence type="ECO:0000256" key="2">
    <source>
        <dbReference type="ARBA" id="ARBA00022679"/>
    </source>
</evidence>
<protein>
    <submittedName>
        <fullName evidence="4">Adenine-specific DNA methylase, contains a Zn-ribbon domain</fullName>
    </submittedName>
</protein>
<keyword evidence="5" id="KW-1185">Reference proteome</keyword>
<dbReference type="SUPFAM" id="SSF53335">
    <property type="entry name" value="S-adenosyl-L-methionine-dependent methyltransferases"/>
    <property type="match status" value="3"/>
</dbReference>
<dbReference type="GO" id="GO:0008168">
    <property type="term" value="F:methyltransferase activity"/>
    <property type="evidence" value="ECO:0007669"/>
    <property type="project" value="UniProtKB-KW"/>
</dbReference>
<evidence type="ECO:0000259" key="3">
    <source>
        <dbReference type="Pfam" id="PF06634"/>
    </source>
</evidence>
<dbReference type="EMBL" id="FOPY01000003">
    <property type="protein sequence ID" value="SFH38511.1"/>
    <property type="molecule type" value="Genomic_DNA"/>
</dbReference>
<dbReference type="GO" id="GO:0032259">
    <property type="term" value="P:methylation"/>
    <property type="evidence" value="ECO:0007669"/>
    <property type="project" value="UniProtKB-KW"/>
</dbReference>
<organism evidence="4 5">
    <name type="scientific">Modicisalibacter xianhensis</name>
    <dbReference type="NCBI Taxonomy" id="442341"/>
    <lineage>
        <taxon>Bacteria</taxon>
        <taxon>Pseudomonadati</taxon>
        <taxon>Pseudomonadota</taxon>
        <taxon>Gammaproteobacteria</taxon>
        <taxon>Oceanospirillales</taxon>
        <taxon>Halomonadaceae</taxon>
        <taxon>Modicisalibacter</taxon>
    </lineage>
</organism>